<feature type="domain" description="Myb/SANT-like DNA-binding" evidence="2">
    <location>
        <begin position="11"/>
        <end position="98"/>
    </location>
</feature>
<dbReference type="GO" id="GO:0045893">
    <property type="term" value="P:positive regulation of DNA-templated transcription"/>
    <property type="evidence" value="ECO:0007669"/>
    <property type="project" value="TreeGrafter"/>
</dbReference>
<dbReference type="PANTHER" id="PTHR22666:SF3">
    <property type="entry name" value="MYB_SANT-LIKE DNA-BINDING DOMAIN-CONTAINING PROTEIN 1"/>
    <property type="match status" value="1"/>
</dbReference>
<dbReference type="EMBL" id="JAFNEN010000620">
    <property type="protein sequence ID" value="KAG8179544.1"/>
    <property type="molecule type" value="Genomic_DNA"/>
</dbReference>
<name>A0AAV6VAA6_9ARAC</name>
<evidence type="ECO:0000259" key="2">
    <source>
        <dbReference type="Pfam" id="PF13837"/>
    </source>
</evidence>
<comment type="caution">
    <text evidence="4">The sequence shown here is derived from an EMBL/GenBank/DDBJ whole genome shotgun (WGS) entry which is preliminary data.</text>
</comment>
<evidence type="ECO:0000313" key="5">
    <source>
        <dbReference type="Proteomes" id="UP000827092"/>
    </source>
</evidence>
<evidence type="ECO:0000313" key="3">
    <source>
        <dbReference type="EMBL" id="KAG8179544.1"/>
    </source>
</evidence>
<evidence type="ECO:0000256" key="1">
    <source>
        <dbReference type="SAM" id="MobiDB-lite"/>
    </source>
</evidence>
<dbReference type="Gene3D" id="1.10.10.60">
    <property type="entry name" value="Homeodomain-like"/>
    <property type="match status" value="1"/>
</dbReference>
<sequence>MIMASKDKPRRRNWGDPEIQLLIDVWRVHNASLLSARRNRHVYDQMAQELALYGIVRTHDEIALKIKNLTATYRKEKTLQGVTGGQPSEWRFFNDVSAILDQLPCNTNSLVQDSLFRNHGSDDPSTSGYISKENERMVEEDEESLLVDADMNMDESAEEGMPALGSIPNLTPGPDTVEVVSATPQSGSSAAKTTPASRSFKMARRNEQDKKKTKNDILNKLCDEFSRANQAMEKNDDRIIKLLEQQNYLLLKISNK</sequence>
<dbReference type="Pfam" id="PF13837">
    <property type="entry name" value="Myb_DNA-bind_4"/>
    <property type="match status" value="1"/>
</dbReference>
<dbReference type="InterPro" id="IPR026095">
    <property type="entry name" value="Myb/SANT-like_DNA-bd_dom_prot"/>
</dbReference>
<feature type="compositionally biased region" description="Polar residues" evidence="1">
    <location>
        <begin position="182"/>
        <end position="197"/>
    </location>
</feature>
<evidence type="ECO:0000313" key="4">
    <source>
        <dbReference type="EMBL" id="KAG8193585.1"/>
    </source>
</evidence>
<dbReference type="EMBL" id="JAFNEN010000118">
    <property type="protein sequence ID" value="KAG8193585.1"/>
    <property type="molecule type" value="Genomic_DNA"/>
</dbReference>
<keyword evidence="5" id="KW-1185">Reference proteome</keyword>
<reference evidence="4 5" key="1">
    <citation type="journal article" date="2022" name="Nat. Ecol. Evol.">
        <title>A masculinizing supergene underlies an exaggerated male reproductive morph in a spider.</title>
        <authorList>
            <person name="Hendrickx F."/>
            <person name="De Corte Z."/>
            <person name="Sonet G."/>
            <person name="Van Belleghem S.M."/>
            <person name="Kostlbacher S."/>
            <person name="Vangestel C."/>
        </authorList>
    </citation>
    <scope>NUCLEOTIDE SEQUENCE [LARGE SCALE GENOMIC DNA]</scope>
    <source>
        <strain evidence="4">W744_W776</strain>
    </source>
</reference>
<proteinExistence type="predicted"/>
<organism evidence="4 5">
    <name type="scientific">Oedothorax gibbosus</name>
    <dbReference type="NCBI Taxonomy" id="931172"/>
    <lineage>
        <taxon>Eukaryota</taxon>
        <taxon>Metazoa</taxon>
        <taxon>Ecdysozoa</taxon>
        <taxon>Arthropoda</taxon>
        <taxon>Chelicerata</taxon>
        <taxon>Arachnida</taxon>
        <taxon>Araneae</taxon>
        <taxon>Araneomorphae</taxon>
        <taxon>Entelegynae</taxon>
        <taxon>Araneoidea</taxon>
        <taxon>Linyphiidae</taxon>
        <taxon>Erigoninae</taxon>
        <taxon>Oedothorax</taxon>
    </lineage>
</organism>
<dbReference type="PANTHER" id="PTHR22666">
    <property type="entry name" value="MYB_SANT-LIKE DNA-BINDING DOMAIN-CONTAINING PROTEIN 1"/>
    <property type="match status" value="1"/>
</dbReference>
<dbReference type="InterPro" id="IPR044822">
    <property type="entry name" value="Myb_DNA-bind_4"/>
</dbReference>
<feature type="region of interest" description="Disordered" evidence="1">
    <location>
        <begin position="117"/>
        <end position="138"/>
    </location>
</feature>
<protein>
    <recommendedName>
        <fullName evidence="2">Myb/SANT-like DNA-binding domain-containing protein</fullName>
    </recommendedName>
</protein>
<accession>A0AAV6VAA6</accession>
<gene>
    <name evidence="4" type="ORF">JTE90_000221</name>
    <name evidence="3" type="ORF">JTE90_000945</name>
</gene>
<dbReference type="GO" id="GO:0016604">
    <property type="term" value="C:nuclear body"/>
    <property type="evidence" value="ECO:0007669"/>
    <property type="project" value="TreeGrafter"/>
</dbReference>
<feature type="compositionally biased region" description="Basic and acidic residues" evidence="1">
    <location>
        <begin position="204"/>
        <end position="215"/>
    </location>
</feature>
<dbReference type="Proteomes" id="UP000827092">
    <property type="component" value="Unassembled WGS sequence"/>
</dbReference>
<dbReference type="AlphaFoldDB" id="A0AAV6VAA6"/>
<feature type="region of interest" description="Disordered" evidence="1">
    <location>
        <begin position="182"/>
        <end position="215"/>
    </location>
</feature>